<dbReference type="PANTHER" id="PTHR30136:SF24">
    <property type="entry name" value="HTH-TYPE TRANSCRIPTIONAL REPRESSOR ALLR"/>
    <property type="match status" value="1"/>
</dbReference>
<dbReference type="InterPro" id="IPR029016">
    <property type="entry name" value="GAF-like_dom_sf"/>
</dbReference>
<dbReference type="PROSITE" id="PS51078">
    <property type="entry name" value="ICLR_ED"/>
    <property type="match status" value="1"/>
</dbReference>
<evidence type="ECO:0000313" key="7">
    <source>
        <dbReference type="Proteomes" id="UP000054925"/>
    </source>
</evidence>
<evidence type="ECO:0000313" key="6">
    <source>
        <dbReference type="EMBL" id="SAL83166.1"/>
    </source>
</evidence>
<dbReference type="GO" id="GO:0003700">
    <property type="term" value="F:DNA-binding transcription factor activity"/>
    <property type="evidence" value="ECO:0007669"/>
    <property type="project" value="TreeGrafter"/>
</dbReference>
<keyword evidence="1" id="KW-0805">Transcription regulation</keyword>
<protein>
    <submittedName>
        <fullName evidence="6">IclR family transcriptional regulator</fullName>
    </submittedName>
</protein>
<name>A0A158KPT8_9BURK</name>
<keyword evidence="7" id="KW-1185">Reference proteome</keyword>
<dbReference type="PROSITE" id="PS51077">
    <property type="entry name" value="HTH_ICLR"/>
    <property type="match status" value="1"/>
</dbReference>
<dbReference type="InterPro" id="IPR014757">
    <property type="entry name" value="Tscrpt_reg_IclR_C"/>
</dbReference>
<dbReference type="GO" id="GO:0003677">
    <property type="term" value="F:DNA binding"/>
    <property type="evidence" value="ECO:0007669"/>
    <property type="project" value="UniProtKB-KW"/>
</dbReference>
<comment type="caution">
    <text evidence="6">The sequence shown here is derived from an EMBL/GenBank/DDBJ whole genome shotgun (WGS) entry which is preliminary data.</text>
</comment>
<sequence length="244" mass="26171">MLKTLDGALALLTRFTLREPTWGVRELAKETGTHHAVVHRVLATFAANGFLTQDAAGRYSLGMRLFELGQVAHRTFAPSDVVQPALDALAHESGETVFLSFIDGAEGVCTDMAQSRQQLRFSIELGQRFGLVAGAHAKAILAFQSDAVRAAVYREAGLLDTNTADIEARLATVRADGFSHTSEEAAATVGGLALPLWSRDRTRVIGSLAIAGPAQRLAGEAIPRLLDEMKKARDVIEPVVGLTR</sequence>
<dbReference type="OrthoDB" id="5422805at2"/>
<reference evidence="6" key="1">
    <citation type="submission" date="2016-01" db="EMBL/GenBank/DDBJ databases">
        <authorList>
            <person name="Peeters C."/>
        </authorList>
    </citation>
    <scope>NUCLEOTIDE SEQUENCE [LARGE SCALE GENOMIC DNA]</scope>
    <source>
        <strain evidence="6">LMG 22937</strain>
    </source>
</reference>
<evidence type="ECO:0000259" key="5">
    <source>
        <dbReference type="PROSITE" id="PS51078"/>
    </source>
</evidence>
<dbReference type="SMART" id="SM00346">
    <property type="entry name" value="HTH_ICLR"/>
    <property type="match status" value="1"/>
</dbReference>
<keyword evidence="3" id="KW-0804">Transcription</keyword>
<dbReference type="InterPro" id="IPR050707">
    <property type="entry name" value="HTH_MetabolicPath_Reg"/>
</dbReference>
<dbReference type="Pfam" id="PF01614">
    <property type="entry name" value="IclR_C"/>
    <property type="match status" value="1"/>
</dbReference>
<dbReference type="SUPFAM" id="SSF55781">
    <property type="entry name" value="GAF domain-like"/>
    <property type="match status" value="1"/>
</dbReference>
<feature type="domain" description="HTH iclR-type" evidence="4">
    <location>
        <begin position="2"/>
        <end position="63"/>
    </location>
</feature>
<dbReference type="PANTHER" id="PTHR30136">
    <property type="entry name" value="HELIX-TURN-HELIX TRANSCRIPTIONAL REGULATOR, ICLR FAMILY"/>
    <property type="match status" value="1"/>
</dbReference>
<dbReference type="Pfam" id="PF09339">
    <property type="entry name" value="HTH_IclR"/>
    <property type="match status" value="1"/>
</dbReference>
<dbReference type="Proteomes" id="UP000054925">
    <property type="component" value="Unassembled WGS sequence"/>
</dbReference>
<dbReference type="Gene3D" id="3.30.450.40">
    <property type="match status" value="1"/>
</dbReference>
<dbReference type="InterPro" id="IPR036390">
    <property type="entry name" value="WH_DNA-bd_sf"/>
</dbReference>
<evidence type="ECO:0000256" key="2">
    <source>
        <dbReference type="ARBA" id="ARBA00023125"/>
    </source>
</evidence>
<feature type="domain" description="IclR-ED" evidence="5">
    <location>
        <begin position="64"/>
        <end position="242"/>
    </location>
</feature>
<evidence type="ECO:0000256" key="3">
    <source>
        <dbReference type="ARBA" id="ARBA00023163"/>
    </source>
</evidence>
<dbReference type="GO" id="GO:0045892">
    <property type="term" value="P:negative regulation of DNA-templated transcription"/>
    <property type="evidence" value="ECO:0007669"/>
    <property type="project" value="TreeGrafter"/>
</dbReference>
<dbReference type="InterPro" id="IPR036388">
    <property type="entry name" value="WH-like_DNA-bd_sf"/>
</dbReference>
<dbReference type="SUPFAM" id="SSF46785">
    <property type="entry name" value="Winged helix' DNA-binding domain"/>
    <property type="match status" value="1"/>
</dbReference>
<proteinExistence type="predicted"/>
<dbReference type="Gene3D" id="1.10.10.10">
    <property type="entry name" value="Winged helix-like DNA-binding domain superfamily/Winged helix DNA-binding domain"/>
    <property type="match status" value="1"/>
</dbReference>
<keyword evidence="2" id="KW-0238">DNA-binding</keyword>
<evidence type="ECO:0000259" key="4">
    <source>
        <dbReference type="PROSITE" id="PS51077"/>
    </source>
</evidence>
<evidence type="ECO:0000256" key="1">
    <source>
        <dbReference type="ARBA" id="ARBA00023015"/>
    </source>
</evidence>
<gene>
    <name evidence="6" type="ORF">AWB67_06331</name>
</gene>
<dbReference type="AlphaFoldDB" id="A0A158KPT8"/>
<dbReference type="RefSeq" id="WP_087660005.1">
    <property type="nucleotide sequence ID" value="NZ_FCOL02000091.1"/>
</dbReference>
<dbReference type="EMBL" id="FCOL02000091">
    <property type="protein sequence ID" value="SAL83166.1"/>
    <property type="molecule type" value="Genomic_DNA"/>
</dbReference>
<organism evidence="6 7">
    <name type="scientific">Caballeronia terrestris</name>
    <dbReference type="NCBI Taxonomy" id="1226301"/>
    <lineage>
        <taxon>Bacteria</taxon>
        <taxon>Pseudomonadati</taxon>
        <taxon>Pseudomonadota</taxon>
        <taxon>Betaproteobacteria</taxon>
        <taxon>Burkholderiales</taxon>
        <taxon>Burkholderiaceae</taxon>
        <taxon>Caballeronia</taxon>
    </lineage>
</organism>
<accession>A0A158KPT8</accession>
<dbReference type="InterPro" id="IPR005471">
    <property type="entry name" value="Tscrpt_reg_IclR_N"/>
</dbReference>